<feature type="domain" description="Type I restriction modification DNA specificity" evidence="5">
    <location>
        <begin position="91"/>
        <end position="263"/>
    </location>
</feature>
<comment type="similarity">
    <text evidence="1">Belongs to the type-I restriction system S methylase family.</text>
</comment>
<keyword evidence="6" id="KW-0540">Nuclease</keyword>
<accession>A0ABS7MJV7</accession>
<dbReference type="SUPFAM" id="SSF116734">
    <property type="entry name" value="DNA methylase specificity domain"/>
    <property type="match status" value="2"/>
</dbReference>
<gene>
    <name evidence="6" type="ORF">K6V98_02920</name>
</gene>
<sequence length="520" mass="57636">MDTKKLRQKLLDLAIRGKLVPQDPNDEPASELLSRIHEEKLTMVERGELKPKDVKNDTVIYFGSDGLPYEKRADGKGEAKCIDKEILFDLPEGWSWTRVNAVCPVGTGATPLKANKAYYENGTIPWITSGSATKGVIIEPDGYITELALRETNCVVYPVESLVVAMYGEGKTRGSVATLRIDAATNQACAVLRKIEKGCLQSYIKICYENSYDALREKAQGGNQPNLNQSVVSNLLIPVPPLAEQRRIVDALGKYLALVDGIERDRAELDVLLAQLKSKVLDLAVRSELTERDQKDEPASELLARIREEKLAMVGRGELKSKDVKNDTVIFTGSDGLRYEKPADGKGGAKCIEKEIPFEVPEGWSWSRMERLIQLTSGIDLAKADYNSEHNGIPYITGASNFENGSLIENRWTDKPKRISHRGDLLFTCKGTVGKMAINKFASAHIARQVMAINPYRGVDKLYLQQVLAWHVETIRRKAKGFIPGIERGVLLKALVPVPPLAEQRRIVRAIEAVTSATSL</sequence>
<keyword evidence="3" id="KW-0238">DNA-binding</keyword>
<dbReference type="InterPro" id="IPR051212">
    <property type="entry name" value="Type-I_RE_S_subunit"/>
</dbReference>
<dbReference type="Pfam" id="PF01420">
    <property type="entry name" value="Methylase_S"/>
    <property type="match status" value="2"/>
</dbReference>
<dbReference type="EC" id="3.1.21.-" evidence="6"/>
<dbReference type="GO" id="GO:0004519">
    <property type="term" value="F:endonuclease activity"/>
    <property type="evidence" value="ECO:0007669"/>
    <property type="project" value="UniProtKB-KW"/>
</dbReference>
<evidence type="ECO:0000259" key="5">
    <source>
        <dbReference type="Pfam" id="PF01420"/>
    </source>
</evidence>
<evidence type="ECO:0000256" key="1">
    <source>
        <dbReference type="ARBA" id="ARBA00010923"/>
    </source>
</evidence>
<dbReference type="RefSeq" id="WP_222199087.1">
    <property type="nucleotide sequence ID" value="NZ_JAIMFO010000005.1"/>
</dbReference>
<evidence type="ECO:0000256" key="2">
    <source>
        <dbReference type="ARBA" id="ARBA00022747"/>
    </source>
</evidence>
<evidence type="ECO:0000256" key="4">
    <source>
        <dbReference type="ARBA" id="ARBA00038652"/>
    </source>
</evidence>
<dbReference type="Proteomes" id="UP000700908">
    <property type="component" value="Unassembled WGS sequence"/>
</dbReference>
<dbReference type="GO" id="GO:0016787">
    <property type="term" value="F:hydrolase activity"/>
    <property type="evidence" value="ECO:0007669"/>
    <property type="project" value="UniProtKB-KW"/>
</dbReference>
<dbReference type="Gene3D" id="3.90.220.20">
    <property type="entry name" value="DNA methylase specificity domains"/>
    <property type="match status" value="2"/>
</dbReference>
<feature type="domain" description="Type I restriction modification DNA specificity" evidence="5">
    <location>
        <begin position="362"/>
        <end position="517"/>
    </location>
</feature>
<evidence type="ECO:0000313" key="6">
    <source>
        <dbReference type="EMBL" id="MBY4797318.1"/>
    </source>
</evidence>
<dbReference type="EMBL" id="JAIMFO010000005">
    <property type="protein sequence ID" value="MBY4797318.1"/>
    <property type="molecule type" value="Genomic_DNA"/>
</dbReference>
<organism evidence="6 7">
    <name type="scientific">Collinsella ureilytica</name>
    <dbReference type="NCBI Taxonomy" id="2869515"/>
    <lineage>
        <taxon>Bacteria</taxon>
        <taxon>Bacillati</taxon>
        <taxon>Actinomycetota</taxon>
        <taxon>Coriobacteriia</taxon>
        <taxon>Coriobacteriales</taxon>
        <taxon>Coriobacteriaceae</taxon>
        <taxon>Collinsella</taxon>
    </lineage>
</organism>
<comment type="caution">
    <text evidence="6">The sequence shown here is derived from an EMBL/GenBank/DDBJ whole genome shotgun (WGS) entry which is preliminary data.</text>
</comment>
<proteinExistence type="inferred from homology"/>
<keyword evidence="6" id="KW-0378">Hydrolase</keyword>
<dbReference type="PANTHER" id="PTHR43140">
    <property type="entry name" value="TYPE-1 RESTRICTION ENZYME ECOKI SPECIFICITY PROTEIN"/>
    <property type="match status" value="1"/>
</dbReference>
<keyword evidence="7" id="KW-1185">Reference proteome</keyword>
<comment type="subunit">
    <text evidence="4">The methyltransferase is composed of M and S polypeptides.</text>
</comment>
<reference evidence="6 7" key="1">
    <citation type="submission" date="2021-08" db="EMBL/GenBank/DDBJ databases">
        <title>Collinsella faecalis sp. nov. isolated from swine faeces.</title>
        <authorList>
            <person name="Oh B.S."/>
            <person name="Lee J.H."/>
        </authorList>
    </citation>
    <scope>NUCLEOTIDE SEQUENCE [LARGE SCALE GENOMIC DNA]</scope>
    <source>
        <strain evidence="6 7">AGMB00827</strain>
    </source>
</reference>
<keyword evidence="2" id="KW-0680">Restriction system</keyword>
<keyword evidence="6" id="KW-0255">Endonuclease</keyword>
<name>A0ABS7MJV7_9ACTN</name>
<evidence type="ECO:0000256" key="3">
    <source>
        <dbReference type="ARBA" id="ARBA00023125"/>
    </source>
</evidence>
<dbReference type="InterPro" id="IPR000055">
    <property type="entry name" value="Restrct_endonuc_typeI_TRD"/>
</dbReference>
<protein>
    <submittedName>
        <fullName evidence="6">Restriction endonuclease subunit S</fullName>
        <ecNumber evidence="6">3.1.21.-</ecNumber>
    </submittedName>
</protein>
<evidence type="ECO:0000313" key="7">
    <source>
        <dbReference type="Proteomes" id="UP000700908"/>
    </source>
</evidence>
<dbReference type="PANTHER" id="PTHR43140:SF1">
    <property type="entry name" value="TYPE I RESTRICTION ENZYME ECOKI SPECIFICITY SUBUNIT"/>
    <property type="match status" value="1"/>
</dbReference>
<dbReference type="InterPro" id="IPR044946">
    <property type="entry name" value="Restrct_endonuc_typeI_TRD_sf"/>
</dbReference>